<comment type="caution">
    <text evidence="1">The sequence shown here is derived from an EMBL/GenBank/DDBJ whole genome shotgun (WGS) entry which is preliminary data.</text>
</comment>
<proteinExistence type="predicted"/>
<keyword evidence="2" id="KW-1185">Reference proteome</keyword>
<protein>
    <submittedName>
        <fullName evidence="1">Uncharacterized protein</fullName>
    </submittedName>
</protein>
<dbReference type="EMBL" id="JAUSVO010000006">
    <property type="protein sequence ID" value="MDQ0439934.1"/>
    <property type="molecule type" value="Genomic_DNA"/>
</dbReference>
<evidence type="ECO:0000313" key="2">
    <source>
        <dbReference type="Proteomes" id="UP001241603"/>
    </source>
</evidence>
<dbReference type="Proteomes" id="UP001241603">
    <property type="component" value="Unassembled WGS sequence"/>
</dbReference>
<organism evidence="1 2">
    <name type="scientific">Kaistia dalseonensis</name>
    <dbReference type="NCBI Taxonomy" id="410840"/>
    <lineage>
        <taxon>Bacteria</taxon>
        <taxon>Pseudomonadati</taxon>
        <taxon>Pseudomonadota</taxon>
        <taxon>Alphaproteobacteria</taxon>
        <taxon>Hyphomicrobiales</taxon>
        <taxon>Kaistiaceae</taxon>
        <taxon>Kaistia</taxon>
    </lineage>
</organism>
<sequence length="72" mass="7976">MRAANIERTTEPLANAGQLKWVVTDLYEEAGEIVLTLKLSSTLLAAEVFGILEEDLVQDDFRLGSLNLRQEG</sequence>
<accession>A0ABU0HEN2</accession>
<reference evidence="1 2" key="1">
    <citation type="submission" date="2023-07" db="EMBL/GenBank/DDBJ databases">
        <title>Genomic Encyclopedia of Type Strains, Phase IV (KMG-IV): sequencing the most valuable type-strain genomes for metagenomic binning, comparative biology and taxonomic classification.</title>
        <authorList>
            <person name="Goeker M."/>
        </authorList>
    </citation>
    <scope>NUCLEOTIDE SEQUENCE [LARGE SCALE GENOMIC DNA]</scope>
    <source>
        <strain evidence="1 2">B6-8</strain>
    </source>
</reference>
<evidence type="ECO:0000313" key="1">
    <source>
        <dbReference type="EMBL" id="MDQ0439934.1"/>
    </source>
</evidence>
<gene>
    <name evidence="1" type="ORF">QO014_004340</name>
</gene>
<name>A0ABU0HEN2_9HYPH</name>
<dbReference type="RefSeq" id="WP_266350807.1">
    <property type="nucleotide sequence ID" value="NZ_JAPKNG010000006.1"/>
</dbReference>